<protein>
    <recommendedName>
        <fullName evidence="15">glutamate carboxypeptidase II</fullName>
        <ecNumber evidence="15">3.4.17.21</ecNumber>
    </recommendedName>
</protein>
<keyword evidence="4" id="KW-0645">Protease</keyword>
<dbReference type="GO" id="GO:0046872">
    <property type="term" value="F:metal ion binding"/>
    <property type="evidence" value="ECO:0007669"/>
    <property type="project" value="UniProtKB-KW"/>
</dbReference>
<evidence type="ECO:0000256" key="13">
    <source>
        <dbReference type="ARBA" id="ARBA00023180"/>
    </source>
</evidence>
<evidence type="ECO:0000259" key="17">
    <source>
        <dbReference type="Pfam" id="PF04253"/>
    </source>
</evidence>
<evidence type="ECO:0000256" key="4">
    <source>
        <dbReference type="ARBA" id="ARBA00022670"/>
    </source>
</evidence>
<feature type="chain" id="PRO_5040306053" description="glutamate carboxypeptidase II" evidence="16">
    <location>
        <begin position="27"/>
        <end position="692"/>
    </location>
</feature>
<dbReference type="InterPro" id="IPR007365">
    <property type="entry name" value="TFR-like_dimer_dom"/>
</dbReference>
<dbReference type="GO" id="GO:0004181">
    <property type="term" value="F:metallocarboxypeptidase activity"/>
    <property type="evidence" value="ECO:0007669"/>
    <property type="project" value="UniProtKB-EC"/>
</dbReference>
<evidence type="ECO:0000256" key="9">
    <source>
        <dbReference type="ARBA" id="ARBA00022968"/>
    </source>
</evidence>
<dbReference type="SUPFAM" id="SSF52025">
    <property type="entry name" value="PA domain"/>
    <property type="match status" value="1"/>
</dbReference>
<keyword evidence="11" id="KW-0482">Metalloprotease</keyword>
<dbReference type="SUPFAM" id="SSF53187">
    <property type="entry name" value="Zn-dependent exopeptidases"/>
    <property type="match status" value="1"/>
</dbReference>
<evidence type="ECO:0000256" key="3">
    <source>
        <dbReference type="ARBA" id="ARBA00005634"/>
    </source>
</evidence>
<evidence type="ECO:0000256" key="7">
    <source>
        <dbReference type="ARBA" id="ARBA00022801"/>
    </source>
</evidence>
<dbReference type="EMBL" id="CAMAPE010000004">
    <property type="protein sequence ID" value="CAH9063406.1"/>
    <property type="molecule type" value="Genomic_DNA"/>
</dbReference>
<dbReference type="Pfam" id="PF04253">
    <property type="entry name" value="TFR_dimer"/>
    <property type="match status" value="1"/>
</dbReference>
<dbReference type="OrthoDB" id="5841748at2759"/>
<sequence>MPFQSKTACTLLVVLFTLAFFTTLHSQRRIISAVSKRSTAFYEDVFLSSASNNTIASHLRHLTLQPHLAGTPSSLRTAVYVKSQFESLNLATHLTNYTVLLSYPLSSSLTAHFINGTAVPVPLSEPGVPQNGVVIPYHAYSPSGSAYGSAVFLNHGREEDFRALAEQGVEVKGCVGIVRRGGGLSRNDAVERAAVHGVAAVLMYSDGKSTEGVERGTVMGGLGDPLSPGWAGLFPGERLRLDDPRVTEKFPKVPSMPISIDAAKMILRSLKGSHQVPQEWKKDLKSSTGIDIGAVGPGPTMLKFSYEGEKRIGVIHNVFAVIRGYEEPDRFVLLGNHRDAWTYGAVDPSSGTAALLEIARRYALLMRSGWNPRRTIILCSWDAEEFGMIGSAEWVEENLVNLATKSVAYLNVDCAVQGPGFYASATPQLDNLLLEIAKKVNDPDSEKMTVFDKWTITNQVMNIQRLGRVDSDFAPFLQHAGIPSMDFYYGEGFPVYHTVFDSYDWMVNFGDPLFQRHVAVTGIWGLLGLHLADNSILPFNYLSYARQLLGYTHTLNDTLGVSFSLRPLTDAIQELIAAATEIQKEAKILIENEAVDKHFILKKRMLNDRLIFAERGFLDADGLEENQWFKHLVYGPCIANERKLDFFPGIVNAIYGSTGMNKMEREGVIRHEIWRVARAIQRAAHVLTGQLT</sequence>
<evidence type="ECO:0000313" key="19">
    <source>
        <dbReference type="EMBL" id="CAH9063406.1"/>
    </source>
</evidence>
<keyword evidence="13" id="KW-0325">Glycoprotein</keyword>
<evidence type="ECO:0000256" key="6">
    <source>
        <dbReference type="ARBA" id="ARBA00022723"/>
    </source>
</evidence>
<dbReference type="Gene3D" id="1.20.930.40">
    <property type="entry name" value="Transferrin receptor-like, dimerisation domain"/>
    <property type="match status" value="1"/>
</dbReference>
<keyword evidence="7" id="KW-0378">Hydrolase</keyword>
<comment type="cofactor">
    <cofactor evidence="1">
        <name>Zn(2+)</name>
        <dbReference type="ChEBI" id="CHEBI:29105"/>
    </cofactor>
</comment>
<name>A0A9P0YKL7_CUSEU</name>
<comment type="similarity">
    <text evidence="3">Belongs to the peptidase M28 family. M28B subfamily.</text>
</comment>
<dbReference type="Pfam" id="PF04389">
    <property type="entry name" value="Peptidase_M28"/>
    <property type="match status" value="1"/>
</dbReference>
<dbReference type="PANTHER" id="PTHR10404:SF75">
    <property type="entry name" value="GLUTAMATE CARBOXYPEPTIDASE AMP1-RELATED"/>
    <property type="match status" value="1"/>
</dbReference>
<evidence type="ECO:0000256" key="10">
    <source>
        <dbReference type="ARBA" id="ARBA00022989"/>
    </source>
</evidence>
<evidence type="ECO:0000256" key="15">
    <source>
        <dbReference type="ARBA" id="ARBA00066561"/>
    </source>
</evidence>
<comment type="catalytic activity">
    <reaction evidence="14">
        <text>Release of an unsubstituted, C-terminal glutamyl residue, typically from Ac-Asp-Glu or folylpoly-gamma-glutamates.</text>
        <dbReference type="EC" id="3.4.17.21"/>
    </reaction>
</comment>
<keyword evidence="10" id="KW-1133">Transmembrane helix</keyword>
<evidence type="ECO:0000256" key="16">
    <source>
        <dbReference type="SAM" id="SignalP"/>
    </source>
</evidence>
<dbReference type="FunFam" id="1.20.930.40:FF:000001">
    <property type="entry name" value="N-acetylated-alpha-linked acidic dipeptidase 2"/>
    <property type="match status" value="1"/>
</dbReference>
<dbReference type="SUPFAM" id="SSF47672">
    <property type="entry name" value="Transferrin receptor-like dimerisation domain"/>
    <property type="match status" value="1"/>
</dbReference>
<keyword evidence="16" id="KW-0732">Signal</keyword>
<dbReference type="PANTHER" id="PTHR10404">
    <property type="entry name" value="N-ACETYLATED-ALPHA-LINKED ACIDIC DIPEPTIDASE"/>
    <property type="match status" value="1"/>
</dbReference>
<dbReference type="AlphaFoldDB" id="A0A9P0YKL7"/>
<dbReference type="GO" id="GO:0005789">
    <property type="term" value="C:endoplasmic reticulum membrane"/>
    <property type="evidence" value="ECO:0007669"/>
    <property type="project" value="UniProtKB-SubCell"/>
</dbReference>
<organism evidence="19 20">
    <name type="scientific">Cuscuta europaea</name>
    <name type="common">European dodder</name>
    <dbReference type="NCBI Taxonomy" id="41803"/>
    <lineage>
        <taxon>Eukaryota</taxon>
        <taxon>Viridiplantae</taxon>
        <taxon>Streptophyta</taxon>
        <taxon>Embryophyta</taxon>
        <taxon>Tracheophyta</taxon>
        <taxon>Spermatophyta</taxon>
        <taxon>Magnoliopsida</taxon>
        <taxon>eudicotyledons</taxon>
        <taxon>Gunneridae</taxon>
        <taxon>Pentapetalae</taxon>
        <taxon>asterids</taxon>
        <taxon>lamiids</taxon>
        <taxon>Solanales</taxon>
        <taxon>Convolvulaceae</taxon>
        <taxon>Cuscuteae</taxon>
        <taxon>Cuscuta</taxon>
        <taxon>Cuscuta subgen. Cuscuta</taxon>
    </lineage>
</organism>
<reference evidence="19" key="1">
    <citation type="submission" date="2022-07" db="EMBL/GenBank/DDBJ databases">
        <authorList>
            <person name="Macas J."/>
            <person name="Novak P."/>
            <person name="Neumann P."/>
        </authorList>
    </citation>
    <scope>NUCLEOTIDE SEQUENCE</scope>
</reference>
<dbReference type="GO" id="GO:0010075">
    <property type="term" value="P:regulation of meristem growth"/>
    <property type="evidence" value="ECO:0007669"/>
    <property type="project" value="UniProtKB-ARBA"/>
</dbReference>
<dbReference type="Proteomes" id="UP001152484">
    <property type="component" value="Unassembled WGS sequence"/>
</dbReference>
<evidence type="ECO:0000259" key="18">
    <source>
        <dbReference type="Pfam" id="PF04389"/>
    </source>
</evidence>
<keyword evidence="20" id="KW-1185">Reference proteome</keyword>
<proteinExistence type="inferred from homology"/>
<evidence type="ECO:0000313" key="20">
    <source>
        <dbReference type="Proteomes" id="UP001152484"/>
    </source>
</evidence>
<dbReference type="Gene3D" id="3.40.630.10">
    <property type="entry name" value="Zn peptidases"/>
    <property type="match status" value="1"/>
</dbReference>
<dbReference type="InterPro" id="IPR039373">
    <property type="entry name" value="Peptidase_M28B"/>
</dbReference>
<dbReference type="InterPro" id="IPR046450">
    <property type="entry name" value="PA_dom_sf"/>
</dbReference>
<comment type="subcellular location">
    <subcellularLocation>
        <location evidence="2">Endoplasmic reticulum membrane</location>
        <topology evidence="2">Single-pass type II membrane protein</topology>
    </subcellularLocation>
</comment>
<accession>A0A9P0YKL7</accession>
<dbReference type="InterPro" id="IPR007484">
    <property type="entry name" value="Peptidase_M28"/>
</dbReference>
<evidence type="ECO:0000256" key="11">
    <source>
        <dbReference type="ARBA" id="ARBA00023049"/>
    </source>
</evidence>
<keyword evidence="6" id="KW-0479">Metal-binding</keyword>
<evidence type="ECO:0000256" key="2">
    <source>
        <dbReference type="ARBA" id="ARBA00004648"/>
    </source>
</evidence>
<comment type="caution">
    <text evidence="19">The sequence shown here is derived from an EMBL/GenBank/DDBJ whole genome shotgun (WGS) entry which is preliminary data.</text>
</comment>
<keyword evidence="5" id="KW-0812">Transmembrane</keyword>
<feature type="domain" description="Transferrin receptor-like dimerisation" evidence="17">
    <location>
        <begin position="564"/>
        <end position="687"/>
    </location>
</feature>
<feature type="domain" description="Peptidase M28" evidence="18">
    <location>
        <begin position="317"/>
        <end position="504"/>
    </location>
</feature>
<keyword evidence="12" id="KW-0472">Membrane</keyword>
<evidence type="ECO:0000256" key="1">
    <source>
        <dbReference type="ARBA" id="ARBA00001947"/>
    </source>
</evidence>
<evidence type="ECO:0000256" key="5">
    <source>
        <dbReference type="ARBA" id="ARBA00022692"/>
    </source>
</evidence>
<dbReference type="FunFam" id="3.40.630.10:FF:000164">
    <property type="entry name" value="Os01g0740650 protein"/>
    <property type="match status" value="1"/>
</dbReference>
<dbReference type="EC" id="3.4.17.21" evidence="15"/>
<evidence type="ECO:0000256" key="12">
    <source>
        <dbReference type="ARBA" id="ARBA00023136"/>
    </source>
</evidence>
<evidence type="ECO:0000256" key="14">
    <source>
        <dbReference type="ARBA" id="ARBA00052003"/>
    </source>
</evidence>
<gene>
    <name evidence="19" type="ORF">CEURO_LOCUS2046</name>
</gene>
<feature type="signal peptide" evidence="16">
    <location>
        <begin position="1"/>
        <end position="26"/>
    </location>
</feature>
<keyword evidence="8" id="KW-0862">Zinc</keyword>
<dbReference type="GO" id="GO:0006508">
    <property type="term" value="P:proteolysis"/>
    <property type="evidence" value="ECO:0007669"/>
    <property type="project" value="UniProtKB-KW"/>
</dbReference>
<dbReference type="Gene3D" id="3.50.30.30">
    <property type="match status" value="1"/>
</dbReference>
<evidence type="ECO:0000256" key="8">
    <source>
        <dbReference type="ARBA" id="ARBA00022833"/>
    </source>
</evidence>
<dbReference type="CDD" id="cd08022">
    <property type="entry name" value="M28_PSMA_like"/>
    <property type="match status" value="1"/>
</dbReference>
<keyword evidence="9" id="KW-0735">Signal-anchor</keyword>
<dbReference type="InterPro" id="IPR036757">
    <property type="entry name" value="TFR-like_dimer_dom_sf"/>
</dbReference>